<protein>
    <submittedName>
        <fullName evidence="1">Uncharacterized protein</fullName>
    </submittedName>
</protein>
<sequence length="74" mass="8031">MGGAYISNEGTVTLTNVKLLSFLSTAGTAAFQMNIEGTFIRPLANGSVDEMEEAQISGEIVFNVPVEMEWMEEL</sequence>
<comment type="caution">
    <text evidence="1">The sequence shown here is derived from an EMBL/GenBank/DDBJ whole genome shotgun (WGS) entry which is preliminary data.</text>
</comment>
<dbReference type="Proteomes" id="UP001230915">
    <property type="component" value="Unassembled WGS sequence"/>
</dbReference>
<keyword evidence="2" id="KW-1185">Reference proteome</keyword>
<accession>A0ABU1A262</accession>
<organism evidence="1 2">
    <name type="scientific">Mesonia profundi</name>
    <dbReference type="NCBI Taxonomy" id="3070998"/>
    <lineage>
        <taxon>Bacteria</taxon>
        <taxon>Pseudomonadati</taxon>
        <taxon>Bacteroidota</taxon>
        <taxon>Flavobacteriia</taxon>
        <taxon>Flavobacteriales</taxon>
        <taxon>Flavobacteriaceae</taxon>
        <taxon>Mesonia</taxon>
    </lineage>
</organism>
<dbReference type="EMBL" id="JAVHUL010000023">
    <property type="protein sequence ID" value="MDQ7917794.1"/>
    <property type="molecule type" value="Genomic_DNA"/>
</dbReference>
<dbReference type="RefSeq" id="WP_308864640.1">
    <property type="nucleotide sequence ID" value="NZ_JAVHUL010000023.1"/>
</dbReference>
<gene>
    <name evidence="1" type="ORF">RBU60_09420</name>
</gene>
<evidence type="ECO:0000313" key="1">
    <source>
        <dbReference type="EMBL" id="MDQ7917794.1"/>
    </source>
</evidence>
<name>A0ABU1A262_9FLAO</name>
<proteinExistence type="predicted"/>
<reference evidence="1 2" key="1">
    <citation type="submission" date="2023-08" db="EMBL/GenBank/DDBJ databases">
        <title>Mesonia sp. MT50, isolated from deep-sea sediment of the Mariana Trench.</title>
        <authorList>
            <person name="Fu H."/>
        </authorList>
    </citation>
    <scope>NUCLEOTIDE SEQUENCE [LARGE SCALE GENOMIC DNA]</scope>
    <source>
        <strain evidence="1 2">MT50</strain>
    </source>
</reference>
<evidence type="ECO:0000313" key="2">
    <source>
        <dbReference type="Proteomes" id="UP001230915"/>
    </source>
</evidence>